<keyword evidence="5 7" id="KW-1133">Transmembrane helix</keyword>
<dbReference type="GO" id="GO:0005886">
    <property type="term" value="C:plasma membrane"/>
    <property type="evidence" value="ECO:0007669"/>
    <property type="project" value="UniProtKB-SubCell"/>
</dbReference>
<feature type="domain" description="Mechanosensitive ion channel MscS C-terminal" evidence="9">
    <location>
        <begin position="188"/>
        <end position="267"/>
    </location>
</feature>
<dbReference type="Gene3D" id="1.10.287.1260">
    <property type="match status" value="1"/>
</dbReference>
<dbReference type="InterPro" id="IPR006685">
    <property type="entry name" value="MscS_channel_2nd"/>
</dbReference>
<evidence type="ECO:0000256" key="1">
    <source>
        <dbReference type="ARBA" id="ARBA00004651"/>
    </source>
</evidence>
<dbReference type="Gene3D" id="2.30.30.60">
    <property type="match status" value="1"/>
</dbReference>
<dbReference type="SUPFAM" id="SSF82689">
    <property type="entry name" value="Mechanosensitive channel protein MscS (YggB), C-terminal domain"/>
    <property type="match status" value="1"/>
</dbReference>
<evidence type="ECO:0000256" key="4">
    <source>
        <dbReference type="ARBA" id="ARBA00022692"/>
    </source>
</evidence>
<accession>A0A9Q4KQ41</accession>
<dbReference type="InterPro" id="IPR045275">
    <property type="entry name" value="MscS_archaea/bacteria_type"/>
</dbReference>
<dbReference type="Gene3D" id="3.30.70.100">
    <property type="match status" value="1"/>
</dbReference>
<dbReference type="PANTHER" id="PTHR30221:SF19">
    <property type="entry name" value="SMALL-CONDUCTANCE MECHANOSENSITIVE CHANNEL"/>
    <property type="match status" value="1"/>
</dbReference>
<name>A0A9Q4KQ41_9EURY</name>
<keyword evidence="6 7" id="KW-0472">Membrane</keyword>
<dbReference type="Pfam" id="PF21082">
    <property type="entry name" value="MS_channel_3rd"/>
    <property type="match status" value="1"/>
</dbReference>
<keyword evidence="4 7" id="KW-0812">Transmembrane</keyword>
<evidence type="ECO:0000256" key="3">
    <source>
        <dbReference type="ARBA" id="ARBA00022475"/>
    </source>
</evidence>
<dbReference type="PANTHER" id="PTHR30221">
    <property type="entry name" value="SMALL-CONDUCTANCE MECHANOSENSITIVE CHANNEL"/>
    <property type="match status" value="1"/>
</dbReference>
<dbReference type="InterPro" id="IPR023408">
    <property type="entry name" value="MscS_beta-dom_sf"/>
</dbReference>
<comment type="similarity">
    <text evidence="2">Belongs to the MscS (TC 1.A.23) family.</text>
</comment>
<evidence type="ECO:0000256" key="6">
    <source>
        <dbReference type="ARBA" id="ARBA00023136"/>
    </source>
</evidence>
<dbReference type="SUPFAM" id="SSF82861">
    <property type="entry name" value="Mechanosensitive channel protein MscS (YggB), transmembrane region"/>
    <property type="match status" value="1"/>
</dbReference>
<dbReference type="InterPro" id="IPR011014">
    <property type="entry name" value="MscS_channel_TM-2"/>
</dbReference>
<feature type="transmembrane region" description="Helical" evidence="7">
    <location>
        <begin position="66"/>
        <end position="87"/>
    </location>
</feature>
<dbReference type="AlphaFoldDB" id="A0A9Q4KQ41"/>
<dbReference type="Pfam" id="PF00924">
    <property type="entry name" value="MS_channel_2nd"/>
    <property type="match status" value="1"/>
</dbReference>
<dbReference type="SUPFAM" id="SSF50182">
    <property type="entry name" value="Sm-like ribonucleoproteins"/>
    <property type="match status" value="1"/>
</dbReference>
<evidence type="ECO:0000259" key="8">
    <source>
        <dbReference type="Pfam" id="PF00924"/>
    </source>
</evidence>
<comment type="caution">
    <text evidence="10">The sequence shown here is derived from an EMBL/GenBank/DDBJ whole genome shotgun (WGS) entry which is preliminary data.</text>
</comment>
<keyword evidence="3" id="KW-1003">Cell membrane</keyword>
<organism evidence="10 11">
    <name type="scientific">Methanogenium marinum</name>
    <dbReference type="NCBI Taxonomy" id="348610"/>
    <lineage>
        <taxon>Archaea</taxon>
        <taxon>Methanobacteriati</taxon>
        <taxon>Methanobacteriota</taxon>
        <taxon>Stenosarchaea group</taxon>
        <taxon>Methanomicrobia</taxon>
        <taxon>Methanomicrobiales</taxon>
        <taxon>Methanomicrobiaceae</taxon>
        <taxon>Methanogenium</taxon>
    </lineage>
</organism>
<dbReference type="Proteomes" id="UP001143747">
    <property type="component" value="Unassembled WGS sequence"/>
</dbReference>
<evidence type="ECO:0000313" key="11">
    <source>
        <dbReference type="Proteomes" id="UP001143747"/>
    </source>
</evidence>
<evidence type="ECO:0000256" key="5">
    <source>
        <dbReference type="ARBA" id="ARBA00022989"/>
    </source>
</evidence>
<feature type="domain" description="Mechanosensitive ion channel MscS" evidence="8">
    <location>
        <begin position="112"/>
        <end position="179"/>
    </location>
</feature>
<dbReference type="GO" id="GO:0008381">
    <property type="term" value="F:mechanosensitive monoatomic ion channel activity"/>
    <property type="evidence" value="ECO:0007669"/>
    <property type="project" value="InterPro"/>
</dbReference>
<sequence>MQIITGSTGDGTGASIMNNSLNITPEAVIFAVLTLVLGYIIAKIIVRWTKRVLRRQGHMTEVAAGLLGRIISILLYIIVILIAVSFLGVDVNGIVLGLSAIVGLVVAFGMKDTVNNFAAGIWIASMNLFDKGEEVTIAGHWGFVQEIGIMATQITAAGSNIITIPNGQVWNDSIINYTRNPERRIDQSFGVSYESDMTEVVHITLSIAREHPKVLDTPEPAVIFSEMGDSSVNFTLRCWTKTPDYYGTRADILRSLHAELTAAGIEIPYPHVDVAFRNAIPEKTENKFEV</sequence>
<feature type="transmembrane region" description="Helical" evidence="7">
    <location>
        <begin position="93"/>
        <end position="110"/>
    </location>
</feature>
<feature type="transmembrane region" description="Helical" evidence="7">
    <location>
        <begin position="27"/>
        <end position="46"/>
    </location>
</feature>
<dbReference type="RefSeq" id="WP_274924874.1">
    <property type="nucleotide sequence ID" value="NZ_JAKELO010000002.1"/>
</dbReference>
<evidence type="ECO:0000256" key="2">
    <source>
        <dbReference type="ARBA" id="ARBA00008017"/>
    </source>
</evidence>
<proteinExistence type="inferred from homology"/>
<keyword evidence="11" id="KW-1185">Reference proteome</keyword>
<protein>
    <submittedName>
        <fullName evidence="10">Mechanosensitive ion channel</fullName>
    </submittedName>
</protein>
<dbReference type="EMBL" id="JAKELO010000002">
    <property type="protein sequence ID" value="MDE4908240.1"/>
    <property type="molecule type" value="Genomic_DNA"/>
</dbReference>
<dbReference type="InterPro" id="IPR010920">
    <property type="entry name" value="LSM_dom_sf"/>
</dbReference>
<evidence type="ECO:0000259" key="9">
    <source>
        <dbReference type="Pfam" id="PF21082"/>
    </source>
</evidence>
<reference evidence="10" key="1">
    <citation type="submission" date="2022-01" db="EMBL/GenBank/DDBJ databases">
        <title>Draft genome of Methanogenium marinum DSM 15558.</title>
        <authorList>
            <person name="Chen S.-C."/>
            <person name="You Y.-T."/>
        </authorList>
    </citation>
    <scope>NUCLEOTIDE SEQUENCE</scope>
    <source>
        <strain evidence="10">DSM 15558</strain>
    </source>
</reference>
<evidence type="ECO:0000256" key="7">
    <source>
        <dbReference type="SAM" id="Phobius"/>
    </source>
</evidence>
<dbReference type="InterPro" id="IPR049278">
    <property type="entry name" value="MS_channel_C"/>
</dbReference>
<evidence type="ECO:0000313" key="10">
    <source>
        <dbReference type="EMBL" id="MDE4908240.1"/>
    </source>
</evidence>
<gene>
    <name evidence="10" type="ORF">L0665_06410</name>
</gene>
<comment type="subcellular location">
    <subcellularLocation>
        <location evidence="1">Cell membrane</location>
        <topology evidence="1">Multi-pass membrane protein</topology>
    </subcellularLocation>
</comment>
<dbReference type="InterPro" id="IPR011066">
    <property type="entry name" value="MscS_channel_C_sf"/>
</dbReference>